<reference evidence="2" key="2">
    <citation type="submission" date="2025-08" db="UniProtKB">
        <authorList>
            <consortium name="RefSeq"/>
        </authorList>
    </citation>
    <scope>IDENTIFICATION</scope>
    <source>
        <tissue evidence="2">Leaf</tissue>
    </source>
</reference>
<protein>
    <submittedName>
        <fullName evidence="2">Uncharacterized protein isoform X1</fullName>
    </submittedName>
</protein>
<dbReference type="GeneID" id="110802228"/>
<reference evidence="1" key="1">
    <citation type="journal article" date="2021" name="Nat. Commun.">
        <title>Genomic analyses provide insights into spinach domestication and the genetic basis of agronomic traits.</title>
        <authorList>
            <person name="Cai X."/>
            <person name="Sun X."/>
            <person name="Xu C."/>
            <person name="Sun H."/>
            <person name="Wang X."/>
            <person name="Ge C."/>
            <person name="Zhang Z."/>
            <person name="Wang Q."/>
            <person name="Fei Z."/>
            <person name="Jiao C."/>
            <person name="Wang Q."/>
        </authorList>
    </citation>
    <scope>NUCLEOTIDE SEQUENCE [LARGE SCALE GENOMIC DNA]</scope>
    <source>
        <strain evidence="1">cv. Varoflay</strain>
    </source>
</reference>
<accession>A0ABM3RKC7</accession>
<dbReference type="Proteomes" id="UP000813463">
    <property type="component" value="Chromosome 3"/>
</dbReference>
<evidence type="ECO:0000313" key="2">
    <source>
        <dbReference type="RefSeq" id="XP_056696068.1"/>
    </source>
</evidence>
<keyword evidence="1" id="KW-1185">Reference proteome</keyword>
<name>A0ABM3RKC7_SPIOL</name>
<proteinExistence type="predicted"/>
<dbReference type="RefSeq" id="XP_056696068.1">
    <property type="nucleotide sequence ID" value="XM_056840090.1"/>
</dbReference>
<gene>
    <name evidence="2" type="primary">LOC110802228</name>
</gene>
<evidence type="ECO:0000313" key="1">
    <source>
        <dbReference type="Proteomes" id="UP000813463"/>
    </source>
</evidence>
<sequence length="110" mass="12416">MKEREIDIRHGEGYKTSGWSMINSISPFFILRDCFPNTTRKVIERTLKKELAVVGTNVARAISPAIEKTISSTTTDSFQIICMMQCHEGYACLVDVWGLRKELVACAPFL</sequence>
<organism evidence="1 2">
    <name type="scientific">Spinacia oleracea</name>
    <name type="common">Spinach</name>
    <dbReference type="NCBI Taxonomy" id="3562"/>
    <lineage>
        <taxon>Eukaryota</taxon>
        <taxon>Viridiplantae</taxon>
        <taxon>Streptophyta</taxon>
        <taxon>Embryophyta</taxon>
        <taxon>Tracheophyta</taxon>
        <taxon>Spermatophyta</taxon>
        <taxon>Magnoliopsida</taxon>
        <taxon>eudicotyledons</taxon>
        <taxon>Gunneridae</taxon>
        <taxon>Pentapetalae</taxon>
        <taxon>Caryophyllales</taxon>
        <taxon>Chenopodiaceae</taxon>
        <taxon>Chenopodioideae</taxon>
        <taxon>Anserineae</taxon>
        <taxon>Spinacia</taxon>
    </lineage>
</organism>